<feature type="signal peptide" evidence="1">
    <location>
        <begin position="1"/>
        <end position="25"/>
    </location>
</feature>
<sequence length="98" mass="9592">MRIFARKLSILAVTTVSAISLTACAGNYAGEGAAAGAATGAIIGAVTGDADDALKGAAIGAAAGAAAGYFIDKDDDCDGYNDDGELDDDCRGEPGYPD</sequence>
<evidence type="ECO:0000256" key="1">
    <source>
        <dbReference type="SAM" id="SignalP"/>
    </source>
</evidence>
<name>A0ABN1AD24_9SPHN</name>
<feature type="chain" id="PRO_5047357226" description="YMGG-like Gly-zipper domain-containing protein" evidence="1">
    <location>
        <begin position="26"/>
        <end position="98"/>
    </location>
</feature>
<dbReference type="Proteomes" id="UP001500713">
    <property type="component" value="Unassembled WGS sequence"/>
</dbReference>
<accession>A0ABN1AD24</accession>
<gene>
    <name evidence="3" type="ORF">GCM10009096_13530</name>
</gene>
<proteinExistence type="predicted"/>
<dbReference type="RefSeq" id="WP_229956117.1">
    <property type="nucleotide sequence ID" value="NZ_BAAAEM010000002.1"/>
</dbReference>
<keyword evidence="1" id="KW-0732">Signal</keyword>
<keyword evidence="4" id="KW-1185">Reference proteome</keyword>
<evidence type="ECO:0000259" key="2">
    <source>
        <dbReference type="Pfam" id="PF13441"/>
    </source>
</evidence>
<dbReference type="PROSITE" id="PS51257">
    <property type="entry name" value="PROKAR_LIPOPROTEIN"/>
    <property type="match status" value="1"/>
</dbReference>
<feature type="domain" description="YMGG-like Gly-zipper" evidence="2">
    <location>
        <begin position="29"/>
        <end position="71"/>
    </location>
</feature>
<evidence type="ECO:0000313" key="4">
    <source>
        <dbReference type="Proteomes" id="UP001500713"/>
    </source>
</evidence>
<dbReference type="Pfam" id="PF13441">
    <property type="entry name" value="Gly-zipper_YMGG"/>
    <property type="match status" value="1"/>
</dbReference>
<protein>
    <recommendedName>
        <fullName evidence="2">YMGG-like Gly-zipper domain-containing protein</fullName>
    </recommendedName>
</protein>
<organism evidence="3 4">
    <name type="scientific">Parasphingorhabdus litoris</name>
    <dbReference type="NCBI Taxonomy" id="394733"/>
    <lineage>
        <taxon>Bacteria</taxon>
        <taxon>Pseudomonadati</taxon>
        <taxon>Pseudomonadota</taxon>
        <taxon>Alphaproteobacteria</taxon>
        <taxon>Sphingomonadales</taxon>
        <taxon>Sphingomonadaceae</taxon>
        <taxon>Parasphingorhabdus</taxon>
    </lineage>
</organism>
<evidence type="ECO:0000313" key="3">
    <source>
        <dbReference type="EMBL" id="GAA0473510.1"/>
    </source>
</evidence>
<comment type="caution">
    <text evidence="3">The sequence shown here is derived from an EMBL/GenBank/DDBJ whole genome shotgun (WGS) entry which is preliminary data.</text>
</comment>
<dbReference type="InterPro" id="IPR027367">
    <property type="entry name" value="Gly-zipper_YMGG"/>
</dbReference>
<dbReference type="EMBL" id="BAAAEM010000002">
    <property type="protein sequence ID" value="GAA0473510.1"/>
    <property type="molecule type" value="Genomic_DNA"/>
</dbReference>
<reference evidence="3 4" key="1">
    <citation type="journal article" date="2019" name="Int. J. Syst. Evol. Microbiol.">
        <title>The Global Catalogue of Microorganisms (GCM) 10K type strain sequencing project: providing services to taxonomists for standard genome sequencing and annotation.</title>
        <authorList>
            <consortium name="The Broad Institute Genomics Platform"/>
            <consortium name="The Broad Institute Genome Sequencing Center for Infectious Disease"/>
            <person name="Wu L."/>
            <person name="Ma J."/>
        </authorList>
    </citation>
    <scope>NUCLEOTIDE SEQUENCE [LARGE SCALE GENOMIC DNA]</scope>
    <source>
        <strain evidence="3 4">JCM 14162</strain>
    </source>
</reference>